<protein>
    <recommendedName>
        <fullName evidence="3">N-acetyltransferase domain-containing protein</fullName>
    </recommendedName>
</protein>
<comment type="caution">
    <text evidence="1">The sequence shown here is derived from an EMBL/GenBank/DDBJ whole genome shotgun (WGS) entry which is preliminary data.</text>
</comment>
<dbReference type="EMBL" id="JAGPUO010000014">
    <property type="protein sequence ID" value="KAG5658570.1"/>
    <property type="molecule type" value="Genomic_DNA"/>
</dbReference>
<dbReference type="Proteomes" id="UP000782241">
    <property type="component" value="Unassembled WGS sequence"/>
</dbReference>
<dbReference type="GO" id="GO:0016747">
    <property type="term" value="F:acyltransferase activity, transferring groups other than amino-acyl groups"/>
    <property type="evidence" value="ECO:0007669"/>
    <property type="project" value="InterPro"/>
</dbReference>
<dbReference type="InterPro" id="IPR016181">
    <property type="entry name" value="Acyl_CoA_acyltransferase"/>
</dbReference>
<proteinExistence type="predicted"/>
<organism evidence="1 2">
    <name type="scientific">Fusarium avenaceum</name>
    <dbReference type="NCBI Taxonomy" id="40199"/>
    <lineage>
        <taxon>Eukaryota</taxon>
        <taxon>Fungi</taxon>
        <taxon>Dikarya</taxon>
        <taxon>Ascomycota</taxon>
        <taxon>Pezizomycotina</taxon>
        <taxon>Sordariomycetes</taxon>
        <taxon>Hypocreomycetidae</taxon>
        <taxon>Hypocreales</taxon>
        <taxon>Nectriaceae</taxon>
        <taxon>Fusarium</taxon>
        <taxon>Fusarium tricinctum species complex</taxon>
    </lineage>
</organism>
<name>A0A9P7H3Y4_9HYPO</name>
<dbReference type="CDD" id="cd04301">
    <property type="entry name" value="NAT_SF"/>
    <property type="match status" value="1"/>
</dbReference>
<evidence type="ECO:0000313" key="1">
    <source>
        <dbReference type="EMBL" id="KAG5658570.1"/>
    </source>
</evidence>
<gene>
    <name evidence="1" type="ORF">KAF25_010751</name>
</gene>
<evidence type="ECO:0008006" key="3">
    <source>
        <dbReference type="Google" id="ProtNLM"/>
    </source>
</evidence>
<dbReference type="PANTHER" id="PTHR42791:SF2">
    <property type="entry name" value="N-ACETYLTRANSFERASE DOMAIN-CONTAINING PROTEIN"/>
    <property type="match status" value="1"/>
</dbReference>
<keyword evidence="2" id="KW-1185">Reference proteome</keyword>
<accession>A0A9P7H3Y4</accession>
<dbReference type="SUPFAM" id="SSF55729">
    <property type="entry name" value="Acyl-CoA N-acyltransferases (Nat)"/>
    <property type="match status" value="1"/>
</dbReference>
<sequence length="230" mass="26021">MGGGPINPVLNPLAGEPLILRRATKDDLDDITWIVRDGSPDDPGTDYRFPYRDKYPADFWKWSKVECEEYFDRPDKLVVLVVTAPILDDGQITHQPISFGVWDIAVTSDFIPGDHGIDERRDANPTHMRAYLHDLSDGIKKNFRQFGKEQIALGRLVTHPDFRRRGAATMICEWGQREASKTGKSLTLLATPMGKPLYMSLGYKIIGKVVVQVEGEEERLEVDAMVKHNK</sequence>
<evidence type="ECO:0000313" key="2">
    <source>
        <dbReference type="Proteomes" id="UP000782241"/>
    </source>
</evidence>
<dbReference type="InterPro" id="IPR052523">
    <property type="entry name" value="Trichothecene_AcTrans"/>
</dbReference>
<dbReference type="PANTHER" id="PTHR42791">
    <property type="entry name" value="GNAT FAMILY ACETYLTRANSFERASE"/>
    <property type="match status" value="1"/>
</dbReference>
<dbReference type="Gene3D" id="3.40.630.30">
    <property type="match status" value="1"/>
</dbReference>
<reference evidence="1" key="1">
    <citation type="submission" date="2021-04" db="EMBL/GenBank/DDBJ databases">
        <title>Draft genome of Fusarium avenaceum strain F156N33, isolated from an atmospheric sample in Virginia.</title>
        <authorList>
            <person name="Yang S."/>
            <person name="Vinatzer B.A."/>
            <person name="Coleman J."/>
        </authorList>
    </citation>
    <scope>NUCLEOTIDE SEQUENCE</scope>
    <source>
        <strain evidence="1">F156N33</strain>
    </source>
</reference>
<dbReference type="AlphaFoldDB" id="A0A9P7H3Y4"/>